<dbReference type="PANTHER" id="PTHR32071:SF57">
    <property type="entry name" value="C4-DICARBOXYLATE TRANSPORT TRANSCRIPTIONAL REGULATORY PROTEIN DCTD"/>
    <property type="match status" value="1"/>
</dbReference>
<dbReference type="InterPro" id="IPR058031">
    <property type="entry name" value="AAA_lid_NorR"/>
</dbReference>
<dbReference type="SUPFAM" id="SSF55785">
    <property type="entry name" value="PYP-like sensor domain (PAS domain)"/>
    <property type="match status" value="1"/>
</dbReference>
<feature type="domain" description="PAS" evidence="6">
    <location>
        <begin position="10"/>
        <end position="46"/>
    </location>
</feature>
<comment type="caution">
    <text evidence="7">The sequence shown here is derived from an EMBL/GenBank/DDBJ whole genome shotgun (WGS) entry which is preliminary data.</text>
</comment>
<evidence type="ECO:0000256" key="2">
    <source>
        <dbReference type="ARBA" id="ARBA00022797"/>
    </source>
</evidence>
<reference evidence="7" key="1">
    <citation type="submission" date="2021-05" db="EMBL/GenBank/DDBJ databases">
        <title>Novel Bacillus species.</title>
        <authorList>
            <person name="Liu G."/>
        </authorList>
    </citation>
    <scope>NUCLEOTIDE SEQUENCE</scope>
    <source>
        <strain evidence="7 9">FJAT-50051</strain>
    </source>
</reference>
<dbReference type="Gene3D" id="1.10.8.60">
    <property type="match status" value="1"/>
</dbReference>
<feature type="domain" description="Sigma-54 factor interaction" evidence="5">
    <location>
        <begin position="158"/>
        <end position="387"/>
    </location>
</feature>
<dbReference type="Pfam" id="PF00158">
    <property type="entry name" value="Sigma54_activat"/>
    <property type="match status" value="1"/>
</dbReference>
<dbReference type="EMBL" id="JAGYPE020000075">
    <property type="protein sequence ID" value="MCH6268997.1"/>
    <property type="molecule type" value="Genomic_DNA"/>
</dbReference>
<dbReference type="CDD" id="cd00009">
    <property type="entry name" value="AAA"/>
    <property type="match status" value="1"/>
</dbReference>
<evidence type="ECO:0000259" key="5">
    <source>
        <dbReference type="PROSITE" id="PS50045"/>
    </source>
</evidence>
<dbReference type="InterPro" id="IPR013767">
    <property type="entry name" value="PAS_fold"/>
</dbReference>
<dbReference type="PROSITE" id="PS50045">
    <property type="entry name" value="SIGMA54_INTERACT_4"/>
    <property type="match status" value="1"/>
</dbReference>
<dbReference type="SUPFAM" id="SSF46689">
    <property type="entry name" value="Homeodomain-like"/>
    <property type="match status" value="1"/>
</dbReference>
<sequence>MTAKILQQFDGQLLLKIINTLKDPIWIIDNQGNVLWVNQAAYDFFSALQVDELVGQNVIEMEKRGLFTPSIARLVIEQKQFVSTTQVTQNNVHLLVSSDYIPDEKGDIQYIVTHARQLSQVINQSSELEKIESILQLYKQQIRQLILQQKNQQYEDFYVGKSKVSLHLIEWSQKVADIDTTILLTGETGVGKTAFAYSIHQLSSRNNKPFIHLDCGAIPESLIESELFGYKKGAFTGANANGKLGLIAAADQGTLFLDEIGEFPLHLQSKLLQFLQNKTYRMIGDNQVQQADVRIIAATNVNIMERVKEGTFRKDLYYRLNILPMEIPPLRERKEDIIPLLNFYLKKFNQKYGRQHTLSKNIMDALYNYSWDGNIRELENLMERLVITSAGPKIDIDDLPSDFPLHQSQQMLFQNVEEVSLPIYLEQIEKNILIKAYNDTNSTWKTAKKLGVSQSYIIRRLKKFNLKIREKELVEE</sequence>
<dbReference type="EMBL" id="JAGYPE010000009">
    <property type="protein sequence ID" value="MBS4187662.1"/>
    <property type="molecule type" value="Genomic_DNA"/>
</dbReference>
<dbReference type="GO" id="GO:0006355">
    <property type="term" value="P:regulation of DNA-templated transcription"/>
    <property type="evidence" value="ECO:0007669"/>
    <property type="project" value="InterPro"/>
</dbReference>
<protein>
    <recommendedName>
        <fullName evidence="4">HTH-type transcriptional regulatory protein TyrR</fullName>
    </recommendedName>
</protein>
<dbReference type="PROSITE" id="PS50112">
    <property type="entry name" value="PAS"/>
    <property type="match status" value="1"/>
</dbReference>
<dbReference type="GO" id="GO:0005524">
    <property type="term" value="F:ATP binding"/>
    <property type="evidence" value="ECO:0007669"/>
    <property type="project" value="UniProtKB-KW"/>
</dbReference>
<dbReference type="Pfam" id="PF25601">
    <property type="entry name" value="AAA_lid_14"/>
    <property type="match status" value="1"/>
</dbReference>
<keyword evidence="3" id="KW-0067">ATP-binding</keyword>
<dbReference type="InterPro" id="IPR025662">
    <property type="entry name" value="Sigma_54_int_dom_ATP-bd_1"/>
</dbReference>
<dbReference type="Proteomes" id="UP000677265">
    <property type="component" value="Unassembled WGS sequence"/>
</dbReference>
<keyword evidence="9" id="KW-1185">Reference proteome</keyword>
<keyword evidence="1" id="KW-0547">Nucleotide-binding</keyword>
<dbReference type="SMART" id="SM00382">
    <property type="entry name" value="AAA"/>
    <property type="match status" value="1"/>
</dbReference>
<gene>
    <name evidence="8" type="ORF">KHB02_026045</name>
    <name evidence="7" type="ORF">KHB02_40520</name>
</gene>
<organism evidence="7">
    <name type="scientific">Neobacillus citreus</name>
    <dbReference type="NCBI Taxonomy" id="2833578"/>
    <lineage>
        <taxon>Bacteria</taxon>
        <taxon>Bacillati</taxon>
        <taxon>Bacillota</taxon>
        <taxon>Bacilli</taxon>
        <taxon>Bacillales</taxon>
        <taxon>Bacillaceae</taxon>
        <taxon>Neobacillus</taxon>
    </lineage>
</organism>
<evidence type="ECO:0000313" key="7">
    <source>
        <dbReference type="EMBL" id="MBS4187662.1"/>
    </source>
</evidence>
<dbReference type="InterPro" id="IPR030828">
    <property type="entry name" value="HTH_TyrR"/>
</dbReference>
<dbReference type="SUPFAM" id="SSF52540">
    <property type="entry name" value="P-loop containing nucleoside triphosphate hydrolases"/>
    <property type="match status" value="1"/>
</dbReference>
<dbReference type="Pfam" id="PF18024">
    <property type="entry name" value="HTH_50"/>
    <property type="match status" value="1"/>
</dbReference>
<dbReference type="Gene3D" id="3.30.450.20">
    <property type="entry name" value="PAS domain"/>
    <property type="match status" value="1"/>
</dbReference>
<dbReference type="FunFam" id="3.40.50.300:FF:000006">
    <property type="entry name" value="DNA-binding transcriptional regulator NtrC"/>
    <property type="match status" value="1"/>
</dbReference>
<dbReference type="RefSeq" id="WP_213147503.1">
    <property type="nucleotide sequence ID" value="NZ_JAGYPE020000075.1"/>
</dbReference>
<evidence type="ECO:0000256" key="1">
    <source>
        <dbReference type="ARBA" id="ARBA00022741"/>
    </source>
</evidence>
<proteinExistence type="predicted"/>
<dbReference type="Gene3D" id="1.10.10.60">
    <property type="entry name" value="Homeodomain-like"/>
    <property type="match status" value="1"/>
</dbReference>
<dbReference type="InterPro" id="IPR002078">
    <property type="entry name" value="Sigma_54_int"/>
</dbReference>
<dbReference type="Gene3D" id="3.40.50.300">
    <property type="entry name" value="P-loop containing nucleotide triphosphate hydrolases"/>
    <property type="match status" value="1"/>
</dbReference>
<dbReference type="InterPro" id="IPR009057">
    <property type="entry name" value="Homeodomain-like_sf"/>
</dbReference>
<evidence type="ECO:0000313" key="8">
    <source>
        <dbReference type="EMBL" id="MCH6268997.1"/>
    </source>
</evidence>
<evidence type="ECO:0000256" key="3">
    <source>
        <dbReference type="ARBA" id="ARBA00022840"/>
    </source>
</evidence>
<dbReference type="PROSITE" id="PS00675">
    <property type="entry name" value="SIGMA54_INTERACT_1"/>
    <property type="match status" value="1"/>
</dbReference>
<evidence type="ECO:0000256" key="4">
    <source>
        <dbReference type="ARBA" id="ARBA00029500"/>
    </source>
</evidence>
<dbReference type="PANTHER" id="PTHR32071">
    <property type="entry name" value="TRANSCRIPTIONAL REGULATORY PROTEIN"/>
    <property type="match status" value="1"/>
</dbReference>
<dbReference type="Pfam" id="PF00989">
    <property type="entry name" value="PAS"/>
    <property type="match status" value="1"/>
</dbReference>
<dbReference type="InterPro" id="IPR035965">
    <property type="entry name" value="PAS-like_dom_sf"/>
</dbReference>
<accession>A0A942T7F5</accession>
<dbReference type="InterPro" id="IPR000014">
    <property type="entry name" value="PAS"/>
</dbReference>
<dbReference type="InterPro" id="IPR027417">
    <property type="entry name" value="P-loop_NTPase"/>
</dbReference>
<name>A0A942T7F5_9BACI</name>
<evidence type="ECO:0000313" key="9">
    <source>
        <dbReference type="Proteomes" id="UP000677265"/>
    </source>
</evidence>
<dbReference type="SMART" id="SM00091">
    <property type="entry name" value="PAS"/>
    <property type="match status" value="1"/>
</dbReference>
<dbReference type="InterPro" id="IPR003593">
    <property type="entry name" value="AAA+_ATPase"/>
</dbReference>
<keyword evidence="2" id="KW-0058">Aromatic hydrocarbons catabolism</keyword>
<evidence type="ECO:0000259" key="6">
    <source>
        <dbReference type="PROSITE" id="PS50112"/>
    </source>
</evidence>
<dbReference type="AlphaFoldDB" id="A0A942T7F5"/>
<dbReference type="CDD" id="cd00130">
    <property type="entry name" value="PAS"/>
    <property type="match status" value="1"/>
</dbReference>
<dbReference type="GO" id="GO:0003677">
    <property type="term" value="F:DNA binding"/>
    <property type="evidence" value="ECO:0007669"/>
    <property type="project" value="UniProtKB-KW"/>
</dbReference>